<keyword evidence="2" id="KW-1185">Reference proteome</keyword>
<gene>
    <name evidence="1" type="ORF">JL111_12215</name>
</gene>
<accession>A0ABS1S698</accession>
<evidence type="ECO:0008006" key="3">
    <source>
        <dbReference type="Google" id="ProtNLM"/>
    </source>
</evidence>
<organism evidence="1 2">
    <name type="scientific">Paracoccus aerius</name>
    <dbReference type="NCBI Taxonomy" id="1915382"/>
    <lineage>
        <taxon>Bacteria</taxon>
        <taxon>Pseudomonadati</taxon>
        <taxon>Pseudomonadota</taxon>
        <taxon>Alphaproteobacteria</taxon>
        <taxon>Rhodobacterales</taxon>
        <taxon>Paracoccaceae</taxon>
        <taxon>Paracoccus</taxon>
    </lineage>
</organism>
<protein>
    <recommendedName>
        <fullName evidence="3">Holliday junction nuclease RuvC</fullName>
    </recommendedName>
</protein>
<evidence type="ECO:0000313" key="2">
    <source>
        <dbReference type="Proteomes" id="UP000644749"/>
    </source>
</evidence>
<comment type="caution">
    <text evidence="1">The sequence shown here is derived from an EMBL/GenBank/DDBJ whole genome shotgun (WGS) entry which is preliminary data.</text>
</comment>
<dbReference type="InterPro" id="IPR036397">
    <property type="entry name" value="RNaseH_sf"/>
</dbReference>
<sequence length="173" mass="18847">MTGRHPILFLDIATTTGWCEGIPGERPESGTLRLCKSGGLDDDAFGGLLRWLGDRLTAKRYLRLVFEAPVGPGMDRAGVTNWKTKRRLIGLCAVAEAVANATAHPVYEASAVTIRKHVLGSGRPEEPKKAVMAAMRLKGFDPKDDNEADAIAGWIYACSITERQSMPLLRNAR</sequence>
<dbReference type="RefSeq" id="WP_191310544.1">
    <property type="nucleotide sequence ID" value="NZ_BNCL01000009.1"/>
</dbReference>
<dbReference type="SUPFAM" id="SSF53098">
    <property type="entry name" value="Ribonuclease H-like"/>
    <property type="match status" value="1"/>
</dbReference>
<name>A0ABS1S698_9RHOB</name>
<reference evidence="1 2" key="1">
    <citation type="submission" date="2021-01" db="EMBL/GenBank/DDBJ databases">
        <title>011410 draft genome.</title>
        <authorList>
            <person name="Lang L."/>
        </authorList>
    </citation>
    <scope>NUCLEOTIDE SEQUENCE [LARGE SCALE GENOMIC DNA]</scope>
    <source>
        <strain evidence="1 2">KCTC 42845</strain>
    </source>
</reference>
<evidence type="ECO:0000313" key="1">
    <source>
        <dbReference type="EMBL" id="MBL3674252.1"/>
    </source>
</evidence>
<dbReference type="InterPro" id="IPR012337">
    <property type="entry name" value="RNaseH-like_sf"/>
</dbReference>
<dbReference type="EMBL" id="JAESHT010000010">
    <property type="protein sequence ID" value="MBL3674252.1"/>
    <property type="molecule type" value="Genomic_DNA"/>
</dbReference>
<dbReference type="Proteomes" id="UP000644749">
    <property type="component" value="Unassembled WGS sequence"/>
</dbReference>
<proteinExistence type="predicted"/>
<dbReference type="Gene3D" id="3.30.420.10">
    <property type="entry name" value="Ribonuclease H-like superfamily/Ribonuclease H"/>
    <property type="match status" value="1"/>
</dbReference>